<reference evidence="1 2" key="1">
    <citation type="journal article" date="2016" name="Nat. Commun.">
        <title>Thousands of microbial genomes shed light on interconnected biogeochemical processes in an aquifer system.</title>
        <authorList>
            <person name="Anantharaman K."/>
            <person name="Brown C.T."/>
            <person name="Hug L.A."/>
            <person name="Sharon I."/>
            <person name="Castelle C.J."/>
            <person name="Probst A.J."/>
            <person name="Thomas B.C."/>
            <person name="Singh A."/>
            <person name="Wilkins M.J."/>
            <person name="Karaoz U."/>
            <person name="Brodie E.L."/>
            <person name="Williams K.H."/>
            <person name="Hubbard S.S."/>
            <person name="Banfield J.F."/>
        </authorList>
    </citation>
    <scope>NUCLEOTIDE SEQUENCE [LARGE SCALE GENOMIC DNA]</scope>
</reference>
<dbReference type="AlphaFoldDB" id="A0A1G2F8I9"/>
<dbReference type="EMBL" id="MHMV01000025">
    <property type="protein sequence ID" value="OGZ34389.1"/>
    <property type="molecule type" value="Genomic_DNA"/>
</dbReference>
<dbReference type="Pfam" id="PF13560">
    <property type="entry name" value="HTH_31"/>
    <property type="match status" value="1"/>
</dbReference>
<name>A0A1G2F8I9_9BACT</name>
<evidence type="ECO:0000313" key="2">
    <source>
        <dbReference type="Proteomes" id="UP000177725"/>
    </source>
</evidence>
<sequence length="124" mass="14307">MIKNIQKFGKTIKELRIKRNLSLRKICQLNGYDPSNWSKIERGRISPPSDEGVLRKWAKILGLAGKNEVQKFIDDAIIAQGIIPEDILSRPEAIEYLPALFRTLRNKKPTKEEIDRLIELIRNA</sequence>
<dbReference type="SUPFAM" id="SSF47413">
    <property type="entry name" value="lambda repressor-like DNA-binding domains"/>
    <property type="match status" value="1"/>
</dbReference>
<dbReference type="GO" id="GO:0003677">
    <property type="term" value="F:DNA binding"/>
    <property type="evidence" value="ECO:0007669"/>
    <property type="project" value="InterPro"/>
</dbReference>
<comment type="caution">
    <text evidence="1">The sequence shown here is derived from an EMBL/GenBank/DDBJ whole genome shotgun (WGS) entry which is preliminary data.</text>
</comment>
<organism evidence="1 2">
    <name type="scientific">Candidatus Portnoybacteria bacterium RBG_13_41_18</name>
    <dbReference type="NCBI Taxonomy" id="1801991"/>
    <lineage>
        <taxon>Bacteria</taxon>
        <taxon>Candidatus Portnoyibacteriota</taxon>
    </lineage>
</organism>
<dbReference type="CDD" id="cd00093">
    <property type="entry name" value="HTH_XRE"/>
    <property type="match status" value="1"/>
</dbReference>
<dbReference type="Proteomes" id="UP000177725">
    <property type="component" value="Unassembled WGS sequence"/>
</dbReference>
<protein>
    <submittedName>
        <fullName evidence="1">Uncharacterized protein</fullName>
    </submittedName>
</protein>
<dbReference type="InterPro" id="IPR001387">
    <property type="entry name" value="Cro/C1-type_HTH"/>
</dbReference>
<accession>A0A1G2F8I9</accession>
<dbReference type="InterPro" id="IPR010982">
    <property type="entry name" value="Lambda_DNA-bd_dom_sf"/>
</dbReference>
<evidence type="ECO:0000313" key="1">
    <source>
        <dbReference type="EMBL" id="OGZ34389.1"/>
    </source>
</evidence>
<gene>
    <name evidence="1" type="ORF">A2174_02170</name>
</gene>
<dbReference type="Gene3D" id="1.10.260.40">
    <property type="entry name" value="lambda repressor-like DNA-binding domains"/>
    <property type="match status" value="1"/>
</dbReference>
<proteinExistence type="predicted"/>